<name>A0ABR4FNV5_9EURO</name>
<gene>
    <name evidence="2" type="ORF">BJX66DRAFT_315853</name>
</gene>
<proteinExistence type="predicted"/>
<protein>
    <submittedName>
        <fullName evidence="2">Uncharacterized protein</fullName>
    </submittedName>
</protein>
<keyword evidence="1" id="KW-0732">Signal</keyword>
<dbReference type="EMBL" id="JBFTWV010000161">
    <property type="protein sequence ID" value="KAL2784931.1"/>
    <property type="molecule type" value="Genomic_DNA"/>
</dbReference>
<sequence>MISLRLIHLTSCLLPLLAALTTAIPSLTIQTSDVNIKNLDYCSTYTDCDRCTLQWRCCRRGTETCSCFDPRRGQTEWDLLCR</sequence>
<organism evidence="2 3">
    <name type="scientific">Aspergillus keveii</name>
    <dbReference type="NCBI Taxonomy" id="714993"/>
    <lineage>
        <taxon>Eukaryota</taxon>
        <taxon>Fungi</taxon>
        <taxon>Dikarya</taxon>
        <taxon>Ascomycota</taxon>
        <taxon>Pezizomycotina</taxon>
        <taxon>Eurotiomycetes</taxon>
        <taxon>Eurotiomycetidae</taxon>
        <taxon>Eurotiales</taxon>
        <taxon>Aspergillaceae</taxon>
        <taxon>Aspergillus</taxon>
        <taxon>Aspergillus subgen. Nidulantes</taxon>
    </lineage>
</organism>
<keyword evidence="3" id="KW-1185">Reference proteome</keyword>
<reference evidence="2 3" key="1">
    <citation type="submission" date="2024-07" db="EMBL/GenBank/DDBJ databases">
        <title>Section-level genome sequencing and comparative genomics of Aspergillus sections Usti and Cavernicolus.</title>
        <authorList>
            <consortium name="Lawrence Berkeley National Laboratory"/>
            <person name="Nybo J.L."/>
            <person name="Vesth T.C."/>
            <person name="Theobald S."/>
            <person name="Frisvad J.C."/>
            <person name="Larsen T.O."/>
            <person name="Kjaerboelling I."/>
            <person name="Rothschild-Mancinelli K."/>
            <person name="Lyhne E.K."/>
            <person name="Kogle M.E."/>
            <person name="Barry K."/>
            <person name="Clum A."/>
            <person name="Na H."/>
            <person name="Ledsgaard L."/>
            <person name="Lin J."/>
            <person name="Lipzen A."/>
            <person name="Kuo A."/>
            <person name="Riley R."/>
            <person name="Mondo S."/>
            <person name="Labutti K."/>
            <person name="Haridas S."/>
            <person name="Pangalinan J."/>
            <person name="Salamov A.A."/>
            <person name="Simmons B.A."/>
            <person name="Magnuson J.K."/>
            <person name="Chen J."/>
            <person name="Drula E."/>
            <person name="Henrissat B."/>
            <person name="Wiebenga A."/>
            <person name="Lubbers R.J."/>
            <person name="Gomes A.C."/>
            <person name="Makela M.R."/>
            <person name="Stajich J."/>
            <person name="Grigoriev I.V."/>
            <person name="Mortensen U.H."/>
            <person name="De Vries R.P."/>
            <person name="Baker S.E."/>
            <person name="Andersen M.R."/>
        </authorList>
    </citation>
    <scope>NUCLEOTIDE SEQUENCE [LARGE SCALE GENOMIC DNA]</scope>
    <source>
        <strain evidence="2 3">CBS 209.92</strain>
    </source>
</reference>
<evidence type="ECO:0000256" key="1">
    <source>
        <dbReference type="SAM" id="SignalP"/>
    </source>
</evidence>
<accession>A0ABR4FNV5</accession>
<feature type="signal peptide" evidence="1">
    <location>
        <begin position="1"/>
        <end position="23"/>
    </location>
</feature>
<feature type="chain" id="PRO_5047404711" evidence="1">
    <location>
        <begin position="24"/>
        <end position="82"/>
    </location>
</feature>
<evidence type="ECO:0000313" key="2">
    <source>
        <dbReference type="EMBL" id="KAL2784931.1"/>
    </source>
</evidence>
<comment type="caution">
    <text evidence="2">The sequence shown here is derived from an EMBL/GenBank/DDBJ whole genome shotgun (WGS) entry which is preliminary data.</text>
</comment>
<evidence type="ECO:0000313" key="3">
    <source>
        <dbReference type="Proteomes" id="UP001610563"/>
    </source>
</evidence>
<dbReference type="Proteomes" id="UP001610563">
    <property type="component" value="Unassembled WGS sequence"/>
</dbReference>